<accession>A0AAD8NJH0</accession>
<sequence>MAARIDVISENMFTKIINGLNETICVILENLRDAKDHGQRKGNDLLASVRIVGSYLGETPVACKDKVMELLGYMVSVHGEDEPSPFSSVCFLLPLLCQMTMEVVECLIKLLSEDAGTLEDNGPIFLACDTILNLLLKREQLLVRLDDSYLIRLLSVISSWAEDAVDWSSTMMAASICALILDYTSETALQCNPHFNRGKDEYTDADIDGVREELMPVDDLDKRVPVGKKVLGLDVVEEKLIEAGNSNWQKACFVPAKADANVLAYRMWLKKYAGGQFDWGTKFNGSLPPTPPRLQLMDRYWSHVVNCSSCTDAYKGFNALKISLQVFSVALVAIMAATKPGMISIFARNTLAAAAIMCFVGSKWLSHSIYKNFHFHDYLHAFK</sequence>
<dbReference type="PANTHER" id="PTHR13109">
    <property type="entry name" value="NEUROCHONDRIN"/>
    <property type="match status" value="1"/>
</dbReference>
<dbReference type="AlphaFoldDB" id="A0AAD8NJH0"/>
<gene>
    <name evidence="1" type="ORF">QVD17_37743</name>
</gene>
<organism evidence="1 2">
    <name type="scientific">Tagetes erecta</name>
    <name type="common">African marigold</name>
    <dbReference type="NCBI Taxonomy" id="13708"/>
    <lineage>
        <taxon>Eukaryota</taxon>
        <taxon>Viridiplantae</taxon>
        <taxon>Streptophyta</taxon>
        <taxon>Embryophyta</taxon>
        <taxon>Tracheophyta</taxon>
        <taxon>Spermatophyta</taxon>
        <taxon>Magnoliopsida</taxon>
        <taxon>eudicotyledons</taxon>
        <taxon>Gunneridae</taxon>
        <taxon>Pentapetalae</taxon>
        <taxon>asterids</taxon>
        <taxon>campanulids</taxon>
        <taxon>Asterales</taxon>
        <taxon>Asteraceae</taxon>
        <taxon>Asteroideae</taxon>
        <taxon>Heliantheae alliance</taxon>
        <taxon>Tageteae</taxon>
        <taxon>Tagetes</taxon>
    </lineage>
</organism>
<evidence type="ECO:0000313" key="1">
    <source>
        <dbReference type="EMBL" id="KAK1411197.1"/>
    </source>
</evidence>
<evidence type="ECO:0000313" key="2">
    <source>
        <dbReference type="Proteomes" id="UP001229421"/>
    </source>
</evidence>
<proteinExistence type="predicted"/>
<dbReference type="InterPro" id="IPR008709">
    <property type="entry name" value="Neurochondrin"/>
</dbReference>
<name>A0AAD8NJH0_TARER</name>
<dbReference type="EMBL" id="JAUHHV010000010">
    <property type="protein sequence ID" value="KAK1411197.1"/>
    <property type="molecule type" value="Genomic_DNA"/>
</dbReference>
<dbReference type="Proteomes" id="UP001229421">
    <property type="component" value="Unassembled WGS sequence"/>
</dbReference>
<comment type="caution">
    <text evidence="1">The sequence shown here is derived from an EMBL/GenBank/DDBJ whole genome shotgun (WGS) entry which is preliminary data.</text>
</comment>
<protein>
    <submittedName>
        <fullName evidence="1">Uncharacterized protein</fullName>
    </submittedName>
</protein>
<dbReference type="Pfam" id="PF05536">
    <property type="entry name" value="Neurochondrin"/>
    <property type="match status" value="1"/>
</dbReference>
<dbReference type="PANTHER" id="PTHR13109:SF7">
    <property type="entry name" value="NEUROCHONDRIN"/>
    <property type="match status" value="1"/>
</dbReference>
<keyword evidence="2" id="KW-1185">Reference proteome</keyword>
<reference evidence="1" key="1">
    <citation type="journal article" date="2023" name="bioRxiv">
        <title>Improved chromosome-level genome assembly for marigold (Tagetes erecta).</title>
        <authorList>
            <person name="Jiang F."/>
            <person name="Yuan L."/>
            <person name="Wang S."/>
            <person name="Wang H."/>
            <person name="Xu D."/>
            <person name="Wang A."/>
            <person name="Fan W."/>
        </authorList>
    </citation>
    <scope>NUCLEOTIDE SEQUENCE</scope>
    <source>
        <strain evidence="1">WSJ</strain>
        <tissue evidence="1">Leaf</tissue>
    </source>
</reference>